<organism evidence="2 3">
    <name type="scientific">Acanthaster planci</name>
    <name type="common">Crown-of-thorns starfish</name>
    <dbReference type="NCBI Taxonomy" id="133434"/>
    <lineage>
        <taxon>Eukaryota</taxon>
        <taxon>Metazoa</taxon>
        <taxon>Echinodermata</taxon>
        <taxon>Eleutherozoa</taxon>
        <taxon>Asterozoa</taxon>
        <taxon>Asteroidea</taxon>
        <taxon>Valvatacea</taxon>
        <taxon>Valvatida</taxon>
        <taxon>Acanthasteridae</taxon>
        <taxon>Acanthaster</taxon>
    </lineage>
</organism>
<evidence type="ECO:0000313" key="2">
    <source>
        <dbReference type="Proteomes" id="UP000694845"/>
    </source>
</evidence>
<dbReference type="PANTHER" id="PTHR35446:SF2">
    <property type="entry name" value="CARBOXYMUCONOLACTONE DECARBOXYLASE-LIKE DOMAIN-CONTAINING PROTEIN"/>
    <property type="match status" value="1"/>
</dbReference>
<protein>
    <submittedName>
        <fullName evidence="3">Uncharacterized protein LOC110973825 isoform X1</fullName>
    </submittedName>
</protein>
<dbReference type="InterPro" id="IPR003779">
    <property type="entry name" value="CMD-like"/>
</dbReference>
<dbReference type="Gene3D" id="1.20.5.810">
    <property type="entry name" value="AhpD-like"/>
    <property type="match status" value="1"/>
</dbReference>
<dbReference type="Gene3D" id="1.20.1290.10">
    <property type="entry name" value="AhpD-like"/>
    <property type="match status" value="1"/>
</dbReference>
<dbReference type="GeneID" id="110973825"/>
<evidence type="ECO:0000259" key="1">
    <source>
        <dbReference type="Pfam" id="PF02627"/>
    </source>
</evidence>
<dbReference type="AlphaFoldDB" id="A0A8B7XL14"/>
<keyword evidence="2" id="KW-1185">Reference proteome</keyword>
<dbReference type="NCBIfam" id="TIGR00778">
    <property type="entry name" value="ahpD_dom"/>
    <property type="match status" value="1"/>
</dbReference>
<dbReference type="RefSeq" id="XP_022080650.1">
    <property type="nucleotide sequence ID" value="XM_022224958.1"/>
</dbReference>
<evidence type="ECO:0000313" key="3">
    <source>
        <dbReference type="RefSeq" id="XP_022080650.1"/>
    </source>
</evidence>
<gene>
    <name evidence="3" type="primary">LOC110973825</name>
</gene>
<dbReference type="GO" id="GO:0051920">
    <property type="term" value="F:peroxiredoxin activity"/>
    <property type="evidence" value="ECO:0007669"/>
    <property type="project" value="InterPro"/>
</dbReference>
<dbReference type="InterPro" id="IPR010195">
    <property type="entry name" value="Uncharacterised_peroxidase-rel"/>
</dbReference>
<dbReference type="InterPro" id="IPR004675">
    <property type="entry name" value="AhpD_core"/>
</dbReference>
<dbReference type="KEGG" id="aplc:110973825"/>
<dbReference type="Pfam" id="PF02627">
    <property type="entry name" value="CMD"/>
    <property type="match status" value="1"/>
</dbReference>
<dbReference type="InterPro" id="IPR029032">
    <property type="entry name" value="AhpD-like"/>
</dbReference>
<dbReference type="Proteomes" id="UP000694845">
    <property type="component" value="Unplaced"/>
</dbReference>
<dbReference type="SUPFAM" id="SSF69118">
    <property type="entry name" value="AhpD-like"/>
    <property type="match status" value="1"/>
</dbReference>
<proteinExistence type="predicted"/>
<dbReference type="OrthoDB" id="10040445at2759"/>
<name>A0A8B7XL14_ACAPL</name>
<dbReference type="NCBIfam" id="TIGR01926">
    <property type="entry name" value="peroxid_rel"/>
    <property type="match status" value="1"/>
</dbReference>
<accession>A0A8B7XL14</accession>
<reference evidence="3" key="1">
    <citation type="submission" date="2025-08" db="UniProtKB">
        <authorList>
            <consortium name="RefSeq"/>
        </authorList>
    </citation>
    <scope>IDENTIFICATION</scope>
</reference>
<sequence length="276" mass="31624">MYMYSQILEMIEEGNQTDVNMAPFTMRAICRQLCWSSISRSQLIILPFISLNKSENHFRRMAKAPVMLGSSISHGHRGFCIGTEHPISRYPVPNQEDLPQDMQDTINEVAERSGFVPNVFKALSHRPDEFRAFFRYYDVIMGKETGSLTKADKEMIVVATSSVNNCLYCIISHSALFRIYSKNRILADQIAANWECAELDSRQRVIVEFAIAVCKSETITEEHFKKLEAHGLDREDAWDIGAIASLFALSNRMAHLTDMRPNKEFYLMGRVPKEKK</sequence>
<dbReference type="PANTHER" id="PTHR35446">
    <property type="entry name" value="SI:CH211-175M2.5"/>
    <property type="match status" value="1"/>
</dbReference>
<feature type="domain" description="Carboxymuconolactone decarboxylase-like" evidence="1">
    <location>
        <begin position="127"/>
        <end position="178"/>
    </location>
</feature>